<evidence type="ECO:0000313" key="1">
    <source>
        <dbReference type="EMBL" id="MBC3916603.1"/>
    </source>
</evidence>
<protein>
    <recommendedName>
        <fullName evidence="3">Response regulator receiver domain-containing protein</fullName>
    </recommendedName>
</protein>
<gene>
    <name evidence="1" type="ORF">H8L32_03810</name>
</gene>
<accession>A0ABR6ZL49</accession>
<proteinExistence type="predicted"/>
<comment type="caution">
    <text evidence="1">The sequence shown here is derived from an EMBL/GenBank/DDBJ whole genome shotgun (WGS) entry which is preliminary data.</text>
</comment>
<dbReference type="SUPFAM" id="SSF52172">
    <property type="entry name" value="CheY-like"/>
    <property type="match status" value="1"/>
</dbReference>
<reference evidence="1 2" key="1">
    <citation type="submission" date="2020-08" db="EMBL/GenBank/DDBJ databases">
        <title>Novel species isolated from subtropical streams in China.</title>
        <authorList>
            <person name="Lu H."/>
        </authorList>
    </citation>
    <scope>NUCLEOTIDE SEQUENCE [LARGE SCALE GENOMIC DNA]</scope>
    <source>
        <strain evidence="1 2">CY18W</strain>
    </source>
</reference>
<evidence type="ECO:0008006" key="3">
    <source>
        <dbReference type="Google" id="ProtNLM"/>
    </source>
</evidence>
<name>A0ABR6ZL49_9BURK</name>
<sequence>MTMPEHTPGILLLDADTGLHTRLPVLLQALPHPLCIAADHTQARAMLATQRISLLIAEPADAGVADFMQDIYGTHGTHGTHGDMVSLILTSHPEHLQVSQLLQALNQARPYRLLIKPGNDEELLATIKQALDHAVQQQEQRRLLREYQGILTNAESAHAFRVLDALMHSIHKDMAADAIHHLPVGALLLVNGSISLSNASAQRFLHEMEESPAETGKPLTHLPAALQDAPQAPRRQRLQRRTAINRRLDYFVLELTAGTLIAFAPEPSLGRPPDA</sequence>
<dbReference type="EMBL" id="JACOGF010000002">
    <property type="protein sequence ID" value="MBC3916603.1"/>
    <property type="molecule type" value="Genomic_DNA"/>
</dbReference>
<dbReference type="InterPro" id="IPR011006">
    <property type="entry name" value="CheY-like_superfamily"/>
</dbReference>
<evidence type="ECO:0000313" key="2">
    <source>
        <dbReference type="Proteomes" id="UP000650424"/>
    </source>
</evidence>
<keyword evidence="2" id="KW-1185">Reference proteome</keyword>
<dbReference type="Proteomes" id="UP000650424">
    <property type="component" value="Unassembled WGS sequence"/>
</dbReference>
<organism evidence="1 2">
    <name type="scientific">Undibacterium hunanense</name>
    <dbReference type="NCBI Taxonomy" id="2762292"/>
    <lineage>
        <taxon>Bacteria</taxon>
        <taxon>Pseudomonadati</taxon>
        <taxon>Pseudomonadota</taxon>
        <taxon>Betaproteobacteria</taxon>
        <taxon>Burkholderiales</taxon>
        <taxon>Oxalobacteraceae</taxon>
        <taxon>Undibacterium</taxon>
    </lineage>
</organism>
<dbReference type="Gene3D" id="3.40.50.2300">
    <property type="match status" value="1"/>
</dbReference>